<dbReference type="AlphaFoldDB" id="A0A1Z1FAH4"/>
<protein>
    <recommendedName>
        <fullName evidence="1">Microcin J25-processing protein McjB C-terminal domain-containing protein</fullName>
    </recommendedName>
</protein>
<evidence type="ECO:0000313" key="3">
    <source>
        <dbReference type="Proteomes" id="UP000195807"/>
    </source>
</evidence>
<dbReference type="Proteomes" id="UP000195807">
    <property type="component" value="Chromosome"/>
</dbReference>
<gene>
    <name evidence="2" type="ORF">A9D14_06005</name>
</gene>
<evidence type="ECO:0000259" key="1">
    <source>
        <dbReference type="Pfam" id="PF13471"/>
    </source>
</evidence>
<dbReference type="NCBIfam" id="NF033537">
    <property type="entry name" value="lasso_biosyn_B2"/>
    <property type="match status" value="1"/>
</dbReference>
<keyword evidence="3" id="KW-1185">Reference proteome</keyword>
<dbReference type="InterPro" id="IPR032708">
    <property type="entry name" value="McjB_C"/>
</dbReference>
<proteinExistence type="predicted"/>
<dbReference type="InterPro" id="IPR053521">
    <property type="entry name" value="McjB-like"/>
</dbReference>
<organism evidence="2 3">
    <name type="scientific">Croceicoccus marinus</name>
    <dbReference type="NCBI Taxonomy" id="450378"/>
    <lineage>
        <taxon>Bacteria</taxon>
        <taxon>Pseudomonadati</taxon>
        <taxon>Pseudomonadota</taxon>
        <taxon>Alphaproteobacteria</taxon>
        <taxon>Sphingomonadales</taxon>
        <taxon>Erythrobacteraceae</taxon>
        <taxon>Croceicoccus</taxon>
    </lineage>
</organism>
<dbReference type="Pfam" id="PF13471">
    <property type="entry name" value="Transglut_core3"/>
    <property type="match status" value="1"/>
</dbReference>
<sequence>MTRNRSRLLTLEALALLPLARLLVDRVPLKFWRGSLGAIVSKDLLGNPATGREADRRLPSALARRVERAAAIVPFHTKCLPRAVTLHWMLRRRGIAALLVIARRRGENPSPDFYHAWVETGGDMLIGHCERSLYIPLMVITNKAAPGALRAER</sequence>
<reference evidence="2 3" key="1">
    <citation type="submission" date="2017-01" db="EMBL/GenBank/DDBJ databases">
        <title>Complete genome sequence of esterase-producing bacterium Croceicoccus marinus E4A9.</title>
        <authorList>
            <person name="Wu Y.-H."/>
            <person name="Cheng H."/>
            <person name="Xu L."/>
            <person name="Huo Y.-Y."/>
            <person name="Wang C.-S."/>
            <person name="Xu X.-W."/>
        </authorList>
    </citation>
    <scope>NUCLEOTIDE SEQUENCE [LARGE SCALE GENOMIC DNA]</scope>
    <source>
        <strain evidence="2 3">E4A9</strain>
    </source>
</reference>
<name>A0A1Z1FAH4_9SPHN</name>
<dbReference type="KEGG" id="cman:A9D14_06005"/>
<accession>A0A1Z1FAH4</accession>
<feature type="domain" description="Microcin J25-processing protein McjB C-terminal" evidence="1">
    <location>
        <begin position="26"/>
        <end position="138"/>
    </location>
</feature>
<evidence type="ECO:0000313" key="2">
    <source>
        <dbReference type="EMBL" id="ARU15819.1"/>
    </source>
</evidence>
<dbReference type="EMBL" id="CP019602">
    <property type="protein sequence ID" value="ARU15819.1"/>
    <property type="molecule type" value="Genomic_DNA"/>
</dbReference>
<dbReference type="STRING" id="450378.GCA_001661675_01203"/>